<feature type="region of interest" description="Disordered" evidence="1">
    <location>
        <begin position="1"/>
        <end position="34"/>
    </location>
</feature>
<evidence type="ECO:0000259" key="2">
    <source>
        <dbReference type="PROSITE" id="PS50858"/>
    </source>
</evidence>
<dbReference type="PROSITE" id="PS50858">
    <property type="entry name" value="BSD"/>
    <property type="match status" value="2"/>
</dbReference>
<sequence length="683" mass="76930">MRTGGAQSAVVGYDCPNVQLNPPKKNQGRKRPQDFKELKECRLMLSSEKGVALTKGHELVINPPITRDRLLKVQKALIHADAVLKVTYKDVNTDAEREFLVFFPNPETMLSAYEALDRVTKGEDPRPPPPPPPPPPPEDEDSPVVKEAKERLLVARPDLKNLFTSLVPSVVTQKEFWKPFALEVAESLAQVKGSFFPLPPPQQIRRKPGSEKVDIQLEESQLETFMSEDPRIREINRQQCQRRNVKKSEFWVNFLQSRYYKQITGKPKDASWSKSDPDFEDLWPRVTPDIITEPYLTPDVAAQSGSPHVTSSLPPSGRNRLLEIEQHVNPLVNLMAEDHLRRPGYGTGEGLSAFVGENAPLSMERMSKSPAQFVAEAKEASSSLPPGLVSCCPLKADHLIGWEHARKGSSAQLLFQRLNIHSARLLAGMQRGEVPSFSSSASASLCQERGGERERVEAVKEAVRMEDLEGESGRWGGDNADARRKKKRAALKKAELKLKPGQLFTSALDPEVQHGAAACESVSDPALFNNFVSSLEEWAPTSLRERPKRSRNASLDPYLHLDKRYKEDKTKEEAAEREREAKAALGTEETERRLIQRIGEFEKELRGLLRFLWTSTGQERDKREKLVAELEKKQAEVKTLREMQWGTSKAVDSFIVVEKWIERVNWATNLAIKKANAALNKQD</sequence>
<gene>
    <name evidence="3" type="ORF">Cvel_6822</name>
</gene>
<feature type="region of interest" description="Disordered" evidence="1">
    <location>
        <begin position="119"/>
        <end position="144"/>
    </location>
</feature>
<feature type="compositionally biased region" description="Pro residues" evidence="1">
    <location>
        <begin position="127"/>
        <end position="136"/>
    </location>
</feature>
<organism evidence="3">
    <name type="scientific">Chromera velia CCMP2878</name>
    <dbReference type="NCBI Taxonomy" id="1169474"/>
    <lineage>
        <taxon>Eukaryota</taxon>
        <taxon>Sar</taxon>
        <taxon>Alveolata</taxon>
        <taxon>Colpodellida</taxon>
        <taxon>Chromeraceae</taxon>
        <taxon>Chromera</taxon>
    </lineage>
</organism>
<protein>
    <recommendedName>
        <fullName evidence="2">BSD domain-containing protein</fullName>
    </recommendedName>
</protein>
<proteinExistence type="predicted"/>
<evidence type="ECO:0000313" key="3">
    <source>
        <dbReference type="EMBL" id="CEM43421.1"/>
    </source>
</evidence>
<dbReference type="EMBL" id="CDMZ01002683">
    <property type="protein sequence ID" value="CEM43421.1"/>
    <property type="molecule type" value="Genomic_DNA"/>
</dbReference>
<name>A0A0G4HH20_9ALVE</name>
<reference evidence="3" key="1">
    <citation type="submission" date="2014-11" db="EMBL/GenBank/DDBJ databases">
        <authorList>
            <person name="Otto D Thomas"/>
            <person name="Naeem Raeece"/>
        </authorList>
    </citation>
    <scope>NUCLEOTIDE SEQUENCE</scope>
</reference>
<feature type="domain" description="BSD" evidence="2">
    <location>
        <begin position="209"/>
        <end position="262"/>
    </location>
</feature>
<dbReference type="VEuPathDB" id="CryptoDB:Cvel_6822"/>
<feature type="domain" description="BSD" evidence="2">
    <location>
        <begin position="146"/>
        <end position="180"/>
    </location>
</feature>
<dbReference type="InterPro" id="IPR005607">
    <property type="entry name" value="BSD_dom"/>
</dbReference>
<dbReference type="AlphaFoldDB" id="A0A0G4HH20"/>
<accession>A0A0G4HH20</accession>
<evidence type="ECO:0000256" key="1">
    <source>
        <dbReference type="SAM" id="MobiDB-lite"/>
    </source>
</evidence>